<gene>
    <name evidence="2" type="ORF">lacNasYZ03_01870</name>
</gene>
<sequence length="258" mass="30093">MSKKTYYYRSESDDLVTAAQQDFRLPDGYQVFRKGAGWKVWNFLVRTLALAFAWPYSRLFLLVKVRGKEKLRPFRKRGCFVYGNHTQMLGDPFDPMTIVNPYRYYALAAQANWGIPFLGKYVIPVAGLPVGQDLKQSISLLKDVKYAYEQKQATIVIYPEAHLWPYYTKIRPFPATSLNFPVSLKAPCFAMTTTYQRCRWRRRPKITIYVDGPFYPDQTLGKKAAQEKLHAELYQCMTERAKLSDYEFCSYVKISSKN</sequence>
<protein>
    <recommendedName>
        <fullName evidence="4">1-acyl-sn-glycerol-3-phosphate acyltransferase</fullName>
    </recommendedName>
</protein>
<dbReference type="Proteomes" id="UP000616547">
    <property type="component" value="Unassembled WGS sequence"/>
</dbReference>
<feature type="transmembrane region" description="Helical" evidence="1">
    <location>
        <begin position="43"/>
        <end position="63"/>
    </location>
</feature>
<comment type="caution">
    <text evidence="2">The sequence shown here is derived from an EMBL/GenBank/DDBJ whole genome shotgun (WGS) entry which is preliminary data.</text>
</comment>
<evidence type="ECO:0000313" key="3">
    <source>
        <dbReference type="Proteomes" id="UP000616547"/>
    </source>
</evidence>
<evidence type="ECO:0008006" key="4">
    <source>
        <dbReference type="Google" id="ProtNLM"/>
    </source>
</evidence>
<evidence type="ECO:0000256" key="1">
    <source>
        <dbReference type="SAM" id="Phobius"/>
    </source>
</evidence>
<organism evidence="2 3">
    <name type="scientific">Lactobacillus nasalidis</name>
    <dbReference type="NCBI Taxonomy" id="2797258"/>
    <lineage>
        <taxon>Bacteria</taxon>
        <taxon>Bacillati</taxon>
        <taxon>Bacillota</taxon>
        <taxon>Bacilli</taxon>
        <taxon>Lactobacillales</taxon>
        <taxon>Lactobacillaceae</taxon>
        <taxon>Lactobacillus</taxon>
    </lineage>
</organism>
<dbReference type="EMBL" id="BOCI01000056">
    <property type="protein sequence ID" value="GHW00500.1"/>
    <property type="molecule type" value="Genomic_DNA"/>
</dbReference>
<keyword evidence="1" id="KW-0812">Transmembrane</keyword>
<evidence type="ECO:0000313" key="2">
    <source>
        <dbReference type="EMBL" id="GHW00500.1"/>
    </source>
</evidence>
<accession>A0ABQ3W2I4</accession>
<dbReference type="RefSeq" id="WP_201331176.1">
    <property type="nucleotide sequence ID" value="NZ_BOCG01000654.1"/>
</dbReference>
<reference evidence="3" key="1">
    <citation type="submission" date="2021-01" db="EMBL/GenBank/DDBJ databases">
        <title>Draft genome sequence of Nasalis larvatus strain YZ03.</title>
        <authorList>
            <person name="Suzuki-Hashido N."/>
            <person name="Tsuchida S."/>
            <person name="Hayakawa T."/>
        </authorList>
    </citation>
    <scope>NUCLEOTIDE SEQUENCE [LARGE SCALE GENOMIC DNA]</scope>
    <source>
        <strain evidence="3">YZ03</strain>
    </source>
</reference>
<name>A0ABQ3W2I4_9LACO</name>
<keyword evidence="1" id="KW-1133">Transmembrane helix</keyword>
<proteinExistence type="predicted"/>
<keyword evidence="3" id="KW-1185">Reference proteome</keyword>
<keyword evidence="1" id="KW-0472">Membrane</keyword>